<proteinExistence type="predicted"/>
<dbReference type="PROSITE" id="PS51000">
    <property type="entry name" value="HTH_DEOR_2"/>
    <property type="match status" value="1"/>
</dbReference>
<keyword evidence="3" id="KW-0804">Transcription</keyword>
<dbReference type="GO" id="GO:0003677">
    <property type="term" value="F:DNA binding"/>
    <property type="evidence" value="ECO:0007669"/>
    <property type="project" value="UniProtKB-KW"/>
</dbReference>
<evidence type="ECO:0000256" key="2">
    <source>
        <dbReference type="ARBA" id="ARBA00023125"/>
    </source>
</evidence>
<dbReference type="PROSITE" id="PS00894">
    <property type="entry name" value="HTH_DEOR_1"/>
    <property type="match status" value="1"/>
</dbReference>
<protein>
    <submittedName>
        <fullName evidence="5">DeoR family transcriptional regulator</fullName>
    </submittedName>
</protein>
<dbReference type="InterPro" id="IPR037171">
    <property type="entry name" value="NagB/RpiA_transferase-like"/>
</dbReference>
<evidence type="ECO:0000259" key="4">
    <source>
        <dbReference type="PROSITE" id="PS51000"/>
    </source>
</evidence>
<dbReference type="SUPFAM" id="SSF100950">
    <property type="entry name" value="NagB/RpiA/CoA transferase-like"/>
    <property type="match status" value="1"/>
</dbReference>
<keyword evidence="1" id="KW-0805">Transcription regulation</keyword>
<dbReference type="Pfam" id="PF00455">
    <property type="entry name" value="DeoRC"/>
    <property type="match status" value="1"/>
</dbReference>
<dbReference type="Gene3D" id="1.10.10.10">
    <property type="entry name" value="Winged helix-like DNA-binding domain superfamily/Winged helix DNA-binding domain"/>
    <property type="match status" value="1"/>
</dbReference>
<dbReference type="GO" id="GO:0003700">
    <property type="term" value="F:DNA-binding transcription factor activity"/>
    <property type="evidence" value="ECO:0007669"/>
    <property type="project" value="InterPro"/>
</dbReference>
<dbReference type="InterPro" id="IPR036388">
    <property type="entry name" value="WH-like_DNA-bd_sf"/>
</dbReference>
<name>A0A2T0TFP6_9PSEU</name>
<evidence type="ECO:0000256" key="3">
    <source>
        <dbReference type="ARBA" id="ARBA00023163"/>
    </source>
</evidence>
<dbReference type="EMBL" id="PVTF01000002">
    <property type="protein sequence ID" value="PRY44448.1"/>
    <property type="molecule type" value="Genomic_DNA"/>
</dbReference>
<dbReference type="PRINTS" id="PR00037">
    <property type="entry name" value="HTHLACR"/>
</dbReference>
<dbReference type="SUPFAM" id="SSF46785">
    <property type="entry name" value="Winged helix' DNA-binding domain"/>
    <property type="match status" value="1"/>
</dbReference>
<feature type="domain" description="HTH deoR-type" evidence="4">
    <location>
        <begin position="3"/>
        <end position="58"/>
    </location>
</feature>
<keyword evidence="6" id="KW-1185">Reference proteome</keyword>
<dbReference type="OrthoDB" id="7688673at2"/>
<dbReference type="PANTHER" id="PTHR30363:SF44">
    <property type="entry name" value="AGA OPERON TRANSCRIPTIONAL REPRESSOR-RELATED"/>
    <property type="match status" value="1"/>
</dbReference>
<dbReference type="InterPro" id="IPR014036">
    <property type="entry name" value="DeoR-like_C"/>
</dbReference>
<dbReference type="SMART" id="SM01134">
    <property type="entry name" value="DeoRC"/>
    <property type="match status" value="1"/>
</dbReference>
<dbReference type="AlphaFoldDB" id="A0A2T0TFP6"/>
<dbReference type="InterPro" id="IPR001034">
    <property type="entry name" value="DeoR_HTH"/>
</dbReference>
<organism evidence="5 6">
    <name type="scientific">Umezawaea tangerina</name>
    <dbReference type="NCBI Taxonomy" id="84725"/>
    <lineage>
        <taxon>Bacteria</taxon>
        <taxon>Bacillati</taxon>
        <taxon>Actinomycetota</taxon>
        <taxon>Actinomycetes</taxon>
        <taxon>Pseudonocardiales</taxon>
        <taxon>Pseudonocardiaceae</taxon>
        <taxon>Umezawaea</taxon>
    </lineage>
</organism>
<reference evidence="5 6" key="1">
    <citation type="submission" date="2018-03" db="EMBL/GenBank/DDBJ databases">
        <title>Genomic Encyclopedia of Archaeal and Bacterial Type Strains, Phase II (KMG-II): from individual species to whole genera.</title>
        <authorList>
            <person name="Goeker M."/>
        </authorList>
    </citation>
    <scope>NUCLEOTIDE SEQUENCE [LARGE SCALE GENOMIC DNA]</scope>
    <source>
        <strain evidence="5 6">DSM 44720</strain>
    </source>
</reference>
<evidence type="ECO:0000256" key="1">
    <source>
        <dbReference type="ARBA" id="ARBA00023015"/>
    </source>
</evidence>
<gene>
    <name evidence="5" type="ORF">CLV43_10213</name>
</gene>
<dbReference type="InterPro" id="IPR036390">
    <property type="entry name" value="WH_DNA-bd_sf"/>
</dbReference>
<dbReference type="InterPro" id="IPR050313">
    <property type="entry name" value="Carb_Metab_HTH_regulators"/>
</dbReference>
<dbReference type="Proteomes" id="UP000239494">
    <property type="component" value="Unassembled WGS sequence"/>
</dbReference>
<dbReference type="Pfam" id="PF08220">
    <property type="entry name" value="HTH_DeoR"/>
    <property type="match status" value="1"/>
</dbReference>
<comment type="caution">
    <text evidence="5">The sequence shown here is derived from an EMBL/GenBank/DDBJ whole genome shotgun (WGS) entry which is preliminary data.</text>
</comment>
<evidence type="ECO:0000313" key="6">
    <source>
        <dbReference type="Proteomes" id="UP000239494"/>
    </source>
</evidence>
<accession>A0A2T0TFP6</accession>
<dbReference type="SMART" id="SM00420">
    <property type="entry name" value="HTH_DEOR"/>
    <property type="match status" value="1"/>
</dbReference>
<evidence type="ECO:0000313" key="5">
    <source>
        <dbReference type="EMBL" id="PRY44448.1"/>
    </source>
</evidence>
<dbReference type="RefSeq" id="WP_106186084.1">
    <property type="nucleotide sequence ID" value="NZ_PVTF01000002.1"/>
</dbReference>
<dbReference type="PANTHER" id="PTHR30363">
    <property type="entry name" value="HTH-TYPE TRANSCRIPTIONAL REGULATOR SRLR-RELATED"/>
    <property type="match status" value="1"/>
</dbReference>
<keyword evidence="2" id="KW-0238">DNA-binding</keyword>
<sequence length="255" mass="26349">MFAAERRQVILELVRANGAVSLRELARIVRASEVTVRRDLRFLDAEGLLSRRRGGAVASDGPAYEPSHSEKTGVAGAAKEAIAELAAGLVSPGDAIVVGAGTTTQALARHLARLPRLTVVTNSLLVAQALARSPGVEVLLPGGVLRGPIFALVGSTAEQGIGGLRVQRAFLSGNGLSAARGLSTPNTEVAGVDRAMAAIADDVTVLADHTKIGVDTMVRTVFPDRITHVVTDSHAPSDELDGLRAAGVTVHVAEV</sequence>
<dbReference type="InterPro" id="IPR018356">
    <property type="entry name" value="Tscrpt_reg_HTH_DeoR_CS"/>
</dbReference>